<dbReference type="GeneID" id="28722066"/>
<evidence type="ECO:0000256" key="4">
    <source>
        <dbReference type="ARBA" id="ARBA00022989"/>
    </source>
</evidence>
<keyword evidence="9" id="KW-1185">Reference proteome</keyword>
<evidence type="ECO:0000256" key="3">
    <source>
        <dbReference type="ARBA" id="ARBA00022824"/>
    </source>
</evidence>
<keyword evidence="6" id="KW-0175">Coiled coil</keyword>
<feature type="transmembrane region" description="Helical" evidence="7">
    <location>
        <begin position="138"/>
        <end position="158"/>
    </location>
</feature>
<feature type="coiled-coil region" evidence="6">
    <location>
        <begin position="4"/>
        <end position="31"/>
    </location>
</feature>
<evidence type="ECO:0000256" key="7">
    <source>
        <dbReference type="SAM" id="Phobius"/>
    </source>
</evidence>
<keyword evidence="2 7" id="KW-0812">Transmembrane</keyword>
<keyword evidence="5 7" id="KW-0472">Membrane</keyword>
<dbReference type="AlphaFoldDB" id="A0A109UX14"/>
<dbReference type="RefSeq" id="XP_017985878.1">
    <property type="nucleotide sequence ID" value="XM_018130026.1"/>
</dbReference>
<evidence type="ECO:0000256" key="1">
    <source>
        <dbReference type="ARBA" id="ARBA00004477"/>
    </source>
</evidence>
<accession>A0A109UX14</accession>
<organism evidence="8 9">
    <name type="scientific">Eremothecium sinecaudum</name>
    <dbReference type="NCBI Taxonomy" id="45286"/>
    <lineage>
        <taxon>Eukaryota</taxon>
        <taxon>Fungi</taxon>
        <taxon>Dikarya</taxon>
        <taxon>Ascomycota</taxon>
        <taxon>Saccharomycotina</taxon>
        <taxon>Saccharomycetes</taxon>
        <taxon>Saccharomycetales</taxon>
        <taxon>Saccharomycetaceae</taxon>
        <taxon>Eremothecium</taxon>
    </lineage>
</organism>
<keyword evidence="3" id="KW-0256">Endoplasmic reticulum</keyword>
<protein>
    <submittedName>
        <fullName evidence="8">HBL020Cp</fullName>
    </submittedName>
</protein>
<dbReference type="Proteomes" id="UP000243052">
    <property type="component" value="Chromosome ii"/>
</dbReference>
<dbReference type="GO" id="GO:0005789">
    <property type="term" value="C:endoplasmic reticulum membrane"/>
    <property type="evidence" value="ECO:0007669"/>
    <property type="project" value="UniProtKB-SubCell"/>
</dbReference>
<proteinExistence type="predicted"/>
<sequence length="218" mass="25097">MFELVLCEKLRAQLEDLLKQENNRVSDAIIALEEGKISFKALLEVYNKFWKHEDDVRLRSLLGGFQLNLLKPRIRGSDYTPSFRRHLENLRAEREEQEYQEMLSRNNRKYGVGLTAVGKDSGEAPTLAQINREVKEQVTTVVNILVTVFGITYGVWYVTGASGLFPPHVRVLLCLSCGILVLIADVAMYNVYNRKIEEAKINEKRTKEKRRVSKKLII</sequence>
<dbReference type="PANTHER" id="PTHR31394">
    <property type="entry name" value="TRANSMEMBRANE PROTEIN 199"/>
    <property type="match status" value="1"/>
</dbReference>
<evidence type="ECO:0000313" key="8">
    <source>
        <dbReference type="EMBL" id="AMD18882.1"/>
    </source>
</evidence>
<keyword evidence="4 7" id="KW-1133">Transmembrane helix</keyword>
<evidence type="ECO:0000256" key="2">
    <source>
        <dbReference type="ARBA" id="ARBA00022692"/>
    </source>
</evidence>
<dbReference type="PANTHER" id="PTHR31394:SF1">
    <property type="entry name" value="TRANSMEMBRANE PROTEIN 199"/>
    <property type="match status" value="1"/>
</dbReference>
<reference evidence="8 9" key="1">
    <citation type="submission" date="2016-01" db="EMBL/GenBank/DDBJ databases">
        <title>Genome sequence of the yeast Holleya sinecauda.</title>
        <authorList>
            <person name="Dietrich F.S."/>
        </authorList>
    </citation>
    <scope>NUCLEOTIDE SEQUENCE [LARGE SCALE GENOMIC DNA]</scope>
    <source>
        <strain evidence="8 9">ATCC 58844</strain>
    </source>
</reference>
<feature type="transmembrane region" description="Helical" evidence="7">
    <location>
        <begin position="170"/>
        <end position="192"/>
    </location>
</feature>
<dbReference type="InterPro" id="IPR021013">
    <property type="entry name" value="ATPase_Vma12"/>
</dbReference>
<dbReference type="Pfam" id="PF11712">
    <property type="entry name" value="Vma12"/>
    <property type="match status" value="1"/>
</dbReference>
<gene>
    <name evidence="8" type="ORF">AW171_hschr2405</name>
</gene>
<dbReference type="GO" id="GO:0070072">
    <property type="term" value="P:vacuolar proton-transporting V-type ATPase complex assembly"/>
    <property type="evidence" value="ECO:0007669"/>
    <property type="project" value="InterPro"/>
</dbReference>
<dbReference type="EMBL" id="CP014242">
    <property type="protein sequence ID" value="AMD18882.1"/>
    <property type="molecule type" value="Genomic_DNA"/>
</dbReference>
<comment type="subcellular location">
    <subcellularLocation>
        <location evidence="1">Endoplasmic reticulum membrane</location>
        <topology evidence="1">Multi-pass membrane protein</topology>
    </subcellularLocation>
</comment>
<evidence type="ECO:0000256" key="6">
    <source>
        <dbReference type="SAM" id="Coils"/>
    </source>
</evidence>
<dbReference type="STRING" id="45286.A0A109UX14"/>
<evidence type="ECO:0000256" key="5">
    <source>
        <dbReference type="ARBA" id="ARBA00023136"/>
    </source>
</evidence>
<name>A0A109UX14_9SACH</name>
<evidence type="ECO:0000313" key="9">
    <source>
        <dbReference type="Proteomes" id="UP000243052"/>
    </source>
</evidence>
<dbReference type="OrthoDB" id="19981at2759"/>